<comment type="function">
    <text evidence="5">Attaches a formyl group to the free amino group of methionyl-tRNA(fMet). The formyl group appears to play a dual role in the initiator identity of N-formylmethionyl-tRNA by promoting its recognition by IF2 and preventing the misappropriation of this tRNA by the elongation apparatus.</text>
</comment>
<dbReference type="InterPro" id="IPR001555">
    <property type="entry name" value="GART_AS"/>
</dbReference>
<evidence type="ECO:0000256" key="3">
    <source>
        <dbReference type="ARBA" id="ARBA00022679"/>
    </source>
</evidence>
<dbReference type="InterPro" id="IPR005794">
    <property type="entry name" value="Fmt"/>
</dbReference>
<feature type="domain" description="Formyl transferase C-terminal" evidence="7">
    <location>
        <begin position="204"/>
        <end position="309"/>
    </location>
</feature>
<dbReference type="Pfam" id="PF02911">
    <property type="entry name" value="Formyl_trans_C"/>
    <property type="match status" value="1"/>
</dbReference>
<keyword evidence="3 5" id="KW-0808">Transferase</keyword>
<reference evidence="8 9" key="1">
    <citation type="submission" date="2024-03" db="EMBL/GenBank/DDBJ databases">
        <title>Human intestinal bacterial collection.</title>
        <authorList>
            <person name="Pauvert C."/>
            <person name="Hitch T.C.A."/>
            <person name="Clavel T."/>
        </authorList>
    </citation>
    <scope>NUCLEOTIDE SEQUENCE [LARGE SCALE GENOMIC DNA]</scope>
    <source>
        <strain evidence="8 9">CLA-AA-H255</strain>
    </source>
</reference>
<evidence type="ECO:0000313" key="8">
    <source>
        <dbReference type="EMBL" id="MEQ2378278.1"/>
    </source>
</evidence>
<dbReference type="CDD" id="cd08704">
    <property type="entry name" value="Met_tRNA_FMT_C"/>
    <property type="match status" value="1"/>
</dbReference>
<dbReference type="PROSITE" id="PS00373">
    <property type="entry name" value="GART"/>
    <property type="match status" value="1"/>
</dbReference>
<dbReference type="HAMAP" id="MF_00182">
    <property type="entry name" value="Formyl_trans"/>
    <property type="match status" value="1"/>
</dbReference>
<dbReference type="InterPro" id="IPR011034">
    <property type="entry name" value="Formyl_transferase-like_C_sf"/>
</dbReference>
<dbReference type="Pfam" id="PF00551">
    <property type="entry name" value="Formyl_trans_N"/>
    <property type="match status" value="1"/>
</dbReference>
<evidence type="ECO:0000256" key="5">
    <source>
        <dbReference type="HAMAP-Rule" id="MF_00182"/>
    </source>
</evidence>
<dbReference type="InterPro" id="IPR036477">
    <property type="entry name" value="Formyl_transf_N_sf"/>
</dbReference>
<accession>A0ABV1BTH6</accession>
<dbReference type="InterPro" id="IPR005793">
    <property type="entry name" value="Formyl_trans_C"/>
</dbReference>
<evidence type="ECO:0000256" key="2">
    <source>
        <dbReference type="ARBA" id="ARBA00012261"/>
    </source>
</evidence>
<keyword evidence="9" id="KW-1185">Reference proteome</keyword>
<dbReference type="InterPro" id="IPR041711">
    <property type="entry name" value="Met-tRNA-FMT_N"/>
</dbReference>
<dbReference type="RefSeq" id="WP_055174350.1">
    <property type="nucleotide sequence ID" value="NZ_DAWCMB010000147.1"/>
</dbReference>
<sequence length="319" mass="35352">MKVVFMGTPDFAVGTLKELIDNQYDVVAVVTQPDKPKGRSKELVFSPVKEEAVKNNIQVLQPERARDEAFVEELRKYNADVFVVVAFGQLLPKSIIDMPRLGCINVHASLLPKYRGASPIQWAVIDGCEYSGVTTMKMDEGLDTGDILLVDKVKLDKKETGGSLFDRLSIVGAKLLIKTLEGLETGSIIPEKQNEAESSYVKMLKKSMGELDFTKSARQIECLIRGLNPWPSAFTHLNGKMLKIWDADVVNDSDDIINNNNVSKECEAGTVCYVDKKTFIIKCGKDYLKVNELQLEGKKRMSTDAFLLGSHVEEGTALG</sequence>
<evidence type="ECO:0000256" key="4">
    <source>
        <dbReference type="ARBA" id="ARBA00022917"/>
    </source>
</evidence>
<evidence type="ECO:0000256" key="1">
    <source>
        <dbReference type="ARBA" id="ARBA00010699"/>
    </source>
</evidence>
<dbReference type="PANTHER" id="PTHR11138:SF5">
    <property type="entry name" value="METHIONYL-TRNA FORMYLTRANSFERASE, MITOCHONDRIAL"/>
    <property type="match status" value="1"/>
</dbReference>
<evidence type="ECO:0000259" key="6">
    <source>
        <dbReference type="Pfam" id="PF00551"/>
    </source>
</evidence>
<dbReference type="Proteomes" id="UP001442364">
    <property type="component" value="Unassembled WGS sequence"/>
</dbReference>
<organism evidence="8 9">
    <name type="scientific">[Lactobacillus] rogosae</name>
    <dbReference type="NCBI Taxonomy" id="706562"/>
    <lineage>
        <taxon>Bacteria</taxon>
        <taxon>Bacillati</taxon>
        <taxon>Bacillota</taxon>
        <taxon>Clostridia</taxon>
        <taxon>Lachnospirales</taxon>
        <taxon>Lachnospiraceae</taxon>
        <taxon>Lachnospira</taxon>
    </lineage>
</organism>
<dbReference type="EC" id="2.1.2.9" evidence="2 5"/>
<dbReference type="GO" id="GO:0004479">
    <property type="term" value="F:methionyl-tRNA formyltransferase activity"/>
    <property type="evidence" value="ECO:0007669"/>
    <property type="project" value="UniProtKB-EC"/>
</dbReference>
<name>A0ABV1BTH6_9FIRM</name>
<dbReference type="NCBIfam" id="TIGR00460">
    <property type="entry name" value="fmt"/>
    <property type="match status" value="1"/>
</dbReference>
<comment type="similarity">
    <text evidence="1 5">Belongs to the Fmt family.</text>
</comment>
<keyword evidence="4 5" id="KW-0648">Protein biosynthesis</keyword>
<feature type="binding site" evidence="5">
    <location>
        <begin position="109"/>
        <end position="112"/>
    </location>
    <ligand>
        <name>(6S)-5,6,7,8-tetrahydrofolate</name>
        <dbReference type="ChEBI" id="CHEBI:57453"/>
    </ligand>
</feature>
<dbReference type="InterPro" id="IPR002376">
    <property type="entry name" value="Formyl_transf_N"/>
</dbReference>
<gene>
    <name evidence="5 8" type="primary">fmt</name>
    <name evidence="8" type="ORF">WMO14_00070</name>
</gene>
<dbReference type="SUPFAM" id="SSF53328">
    <property type="entry name" value="Formyltransferase"/>
    <property type="match status" value="1"/>
</dbReference>
<dbReference type="PANTHER" id="PTHR11138">
    <property type="entry name" value="METHIONYL-TRNA FORMYLTRANSFERASE"/>
    <property type="match status" value="1"/>
</dbReference>
<protein>
    <recommendedName>
        <fullName evidence="2 5">Methionyl-tRNA formyltransferase</fullName>
        <ecNumber evidence="2 5">2.1.2.9</ecNumber>
    </recommendedName>
</protein>
<comment type="catalytic activity">
    <reaction evidence="5">
        <text>L-methionyl-tRNA(fMet) + (6R)-10-formyltetrahydrofolate = N-formyl-L-methionyl-tRNA(fMet) + (6S)-5,6,7,8-tetrahydrofolate + H(+)</text>
        <dbReference type="Rhea" id="RHEA:24380"/>
        <dbReference type="Rhea" id="RHEA-COMP:9952"/>
        <dbReference type="Rhea" id="RHEA-COMP:9953"/>
        <dbReference type="ChEBI" id="CHEBI:15378"/>
        <dbReference type="ChEBI" id="CHEBI:57453"/>
        <dbReference type="ChEBI" id="CHEBI:78530"/>
        <dbReference type="ChEBI" id="CHEBI:78844"/>
        <dbReference type="ChEBI" id="CHEBI:195366"/>
        <dbReference type="EC" id="2.1.2.9"/>
    </reaction>
</comment>
<dbReference type="Gene3D" id="3.40.50.12230">
    <property type="match status" value="1"/>
</dbReference>
<dbReference type="SUPFAM" id="SSF50486">
    <property type="entry name" value="FMT C-terminal domain-like"/>
    <property type="match status" value="1"/>
</dbReference>
<dbReference type="CDD" id="cd08646">
    <property type="entry name" value="FMT_core_Met-tRNA-FMT_N"/>
    <property type="match status" value="1"/>
</dbReference>
<evidence type="ECO:0000259" key="7">
    <source>
        <dbReference type="Pfam" id="PF02911"/>
    </source>
</evidence>
<comment type="caution">
    <text evidence="8">The sequence shown here is derived from an EMBL/GenBank/DDBJ whole genome shotgun (WGS) entry which is preliminary data.</text>
</comment>
<proteinExistence type="inferred from homology"/>
<dbReference type="InterPro" id="IPR044135">
    <property type="entry name" value="Met-tRNA-FMT_C"/>
</dbReference>
<dbReference type="EMBL" id="JBBMER010000001">
    <property type="protein sequence ID" value="MEQ2378278.1"/>
    <property type="molecule type" value="Genomic_DNA"/>
</dbReference>
<evidence type="ECO:0000313" key="9">
    <source>
        <dbReference type="Proteomes" id="UP001442364"/>
    </source>
</evidence>
<feature type="domain" description="Formyl transferase N-terminal" evidence="6">
    <location>
        <begin position="1"/>
        <end position="179"/>
    </location>
</feature>